<evidence type="ECO:0000313" key="3">
    <source>
        <dbReference type="Proteomes" id="UP000824261"/>
    </source>
</evidence>
<evidence type="ECO:0000313" key="2">
    <source>
        <dbReference type="EMBL" id="HIR01744.1"/>
    </source>
</evidence>
<feature type="transmembrane region" description="Helical" evidence="1">
    <location>
        <begin position="6"/>
        <end position="26"/>
    </location>
</feature>
<gene>
    <name evidence="2" type="ORF">IAA69_05715</name>
</gene>
<feature type="transmembrane region" description="Helical" evidence="1">
    <location>
        <begin position="140"/>
        <end position="158"/>
    </location>
</feature>
<evidence type="ECO:0000256" key="1">
    <source>
        <dbReference type="SAM" id="Phobius"/>
    </source>
</evidence>
<comment type="caution">
    <text evidence="2">The sequence shown here is derived from an EMBL/GenBank/DDBJ whole genome shotgun (WGS) entry which is preliminary data.</text>
</comment>
<dbReference type="Proteomes" id="UP000824261">
    <property type="component" value="Unassembled WGS sequence"/>
</dbReference>
<reference evidence="2" key="2">
    <citation type="journal article" date="2021" name="PeerJ">
        <title>Extensive microbial diversity within the chicken gut microbiome revealed by metagenomics and culture.</title>
        <authorList>
            <person name="Gilroy R."/>
            <person name="Ravi A."/>
            <person name="Getino M."/>
            <person name="Pursley I."/>
            <person name="Horton D.L."/>
            <person name="Alikhan N.F."/>
            <person name="Baker D."/>
            <person name="Gharbi K."/>
            <person name="Hall N."/>
            <person name="Watson M."/>
            <person name="Adriaenssens E.M."/>
            <person name="Foster-Nyarko E."/>
            <person name="Jarju S."/>
            <person name="Secka A."/>
            <person name="Antonio M."/>
            <person name="Oren A."/>
            <person name="Chaudhuri R.R."/>
            <person name="La Ragione R."/>
            <person name="Hildebrand F."/>
            <person name="Pallen M.J."/>
        </authorList>
    </citation>
    <scope>NUCLEOTIDE SEQUENCE</scope>
    <source>
        <strain evidence="2">ChiGjej1B1-2707</strain>
    </source>
</reference>
<keyword evidence="1" id="KW-1133">Transmembrane helix</keyword>
<sequence>MISEFPLFCFTTLAGLGIGAYAVNAVLPSEKEPRRTWLLPLVCLALLAVGLLCLPLHLGRPERMLIALTQPGAMIAQEAYWAAAFGVVALIDLILSKTKGTAPRALRIVGAIAALGLMCVMANAYYVSLGIAAWASWQTFPVYVLGDLAMGAALVMALRADAAENAGFMWAALVLAVAAAASFALEAAHFASVGADATLLIVGAVVAVAGGAVLLTVKYGKLSAKTGSWMAFACLFVGVALARYGFYAACVL</sequence>
<feature type="transmembrane region" description="Helical" evidence="1">
    <location>
        <begin position="170"/>
        <end position="191"/>
    </location>
</feature>
<dbReference type="EMBL" id="DVGB01000070">
    <property type="protein sequence ID" value="HIR01744.1"/>
    <property type="molecule type" value="Genomic_DNA"/>
</dbReference>
<proteinExistence type="predicted"/>
<feature type="transmembrane region" description="Helical" evidence="1">
    <location>
        <begin position="108"/>
        <end position="134"/>
    </location>
</feature>
<name>A0A9D1D327_9ACTN</name>
<feature type="transmembrane region" description="Helical" evidence="1">
    <location>
        <begin position="197"/>
        <end position="217"/>
    </location>
</feature>
<dbReference type="Gene3D" id="1.20.1630.10">
    <property type="entry name" value="Formate dehydrogenase/DMSO reductase domain"/>
    <property type="match status" value="1"/>
</dbReference>
<keyword evidence="1" id="KW-0812">Transmembrane</keyword>
<organism evidence="2 3">
    <name type="scientific">Candidatus Aveggerthella stercoripullorum</name>
    <dbReference type="NCBI Taxonomy" id="2840688"/>
    <lineage>
        <taxon>Bacteria</taxon>
        <taxon>Bacillati</taxon>
        <taxon>Actinomycetota</taxon>
        <taxon>Coriobacteriia</taxon>
        <taxon>Eggerthellales</taxon>
        <taxon>Eggerthellaceae</taxon>
        <taxon>Eggerthellaceae incertae sedis</taxon>
        <taxon>Candidatus Aveggerthella</taxon>
    </lineage>
</organism>
<protein>
    <submittedName>
        <fullName evidence="2">Dimethyl sulfoxide reductase anchor subunit</fullName>
    </submittedName>
</protein>
<reference evidence="2" key="1">
    <citation type="submission" date="2020-10" db="EMBL/GenBank/DDBJ databases">
        <authorList>
            <person name="Gilroy R."/>
        </authorList>
    </citation>
    <scope>NUCLEOTIDE SEQUENCE</scope>
    <source>
        <strain evidence="2">ChiGjej1B1-2707</strain>
    </source>
</reference>
<accession>A0A9D1D327</accession>
<feature type="transmembrane region" description="Helical" evidence="1">
    <location>
        <begin position="79"/>
        <end position="96"/>
    </location>
</feature>
<feature type="transmembrane region" description="Helical" evidence="1">
    <location>
        <begin position="229"/>
        <end position="249"/>
    </location>
</feature>
<feature type="transmembrane region" description="Helical" evidence="1">
    <location>
        <begin position="38"/>
        <end position="59"/>
    </location>
</feature>
<dbReference type="AlphaFoldDB" id="A0A9D1D327"/>
<keyword evidence="1" id="KW-0472">Membrane</keyword>